<dbReference type="GO" id="GO:0004222">
    <property type="term" value="F:metalloendopeptidase activity"/>
    <property type="evidence" value="ECO:0007669"/>
    <property type="project" value="TreeGrafter"/>
</dbReference>
<dbReference type="AlphaFoldDB" id="A0A1M5N235"/>
<evidence type="ECO:0000259" key="2">
    <source>
        <dbReference type="Pfam" id="PF01551"/>
    </source>
</evidence>
<dbReference type="InterPro" id="IPR050570">
    <property type="entry name" value="Cell_wall_metabolism_enzyme"/>
</dbReference>
<dbReference type="InterPro" id="IPR016047">
    <property type="entry name" value="M23ase_b-sheet_dom"/>
</dbReference>
<dbReference type="Gene3D" id="2.70.70.10">
    <property type="entry name" value="Glucose Permease (Domain IIA)"/>
    <property type="match status" value="1"/>
</dbReference>
<dbReference type="InterPro" id="IPR011055">
    <property type="entry name" value="Dup_hybrid_motif"/>
</dbReference>
<keyword evidence="4" id="KW-1185">Reference proteome</keyword>
<evidence type="ECO:0000313" key="3">
    <source>
        <dbReference type="EMBL" id="SHG83620.1"/>
    </source>
</evidence>
<dbReference type="PANTHER" id="PTHR21666">
    <property type="entry name" value="PEPTIDASE-RELATED"/>
    <property type="match status" value="1"/>
</dbReference>
<feature type="domain" description="M23ase beta-sheet core" evidence="2">
    <location>
        <begin position="207"/>
        <end position="304"/>
    </location>
</feature>
<gene>
    <name evidence="3" type="ORF">SAMN05444351_3383</name>
</gene>
<feature type="compositionally biased region" description="Low complexity" evidence="1">
    <location>
        <begin position="68"/>
        <end position="97"/>
    </location>
</feature>
<evidence type="ECO:0000256" key="1">
    <source>
        <dbReference type="SAM" id="MobiDB-lite"/>
    </source>
</evidence>
<sequence>MVPGAETKGICVTALLEPAAGRASAELEATGRIPGLRPVAAVPPPRTASVPAVSPATASAPAVPAPAAPVTSPAAPATPAPAAEPAAGPARSAEPAARLAVRRPPGRRGGMWLGALVAGALVAAVPTFTGNEPQPVTASAADYGLGAADIGFSGGLDEAGARRGITEAEAAVRLSELAASRAAREPETVLPTSGRMTTCFCQRWGSMHWGLDLAAPLGTPIYSATDGVVLRAGRASGYGNAVYIQDADGNVHIYGHMRYYDVSAGDIVHAGDQIAKVGNEGQSTGPHLHYEIHRGGMTGRPIDPEEWLADRGVAI</sequence>
<dbReference type="Pfam" id="PF01551">
    <property type="entry name" value="Peptidase_M23"/>
    <property type="match status" value="1"/>
</dbReference>
<feature type="compositionally biased region" description="Low complexity" evidence="1">
    <location>
        <begin position="47"/>
        <end position="62"/>
    </location>
</feature>
<organism evidence="3 4">
    <name type="scientific">Geodermatophilus nigrescens</name>
    <dbReference type="NCBI Taxonomy" id="1070870"/>
    <lineage>
        <taxon>Bacteria</taxon>
        <taxon>Bacillati</taxon>
        <taxon>Actinomycetota</taxon>
        <taxon>Actinomycetes</taxon>
        <taxon>Geodermatophilales</taxon>
        <taxon>Geodermatophilaceae</taxon>
        <taxon>Geodermatophilus</taxon>
    </lineage>
</organism>
<dbReference type="STRING" id="1070870.SAMN05444351_3383"/>
<evidence type="ECO:0000313" key="4">
    <source>
        <dbReference type="Proteomes" id="UP000184471"/>
    </source>
</evidence>
<dbReference type="SUPFAM" id="SSF51261">
    <property type="entry name" value="Duplicated hybrid motif"/>
    <property type="match status" value="1"/>
</dbReference>
<protein>
    <submittedName>
        <fullName evidence="3">Peptidase family M23</fullName>
    </submittedName>
</protein>
<proteinExistence type="predicted"/>
<dbReference type="PANTHER" id="PTHR21666:SF270">
    <property type="entry name" value="MUREIN HYDROLASE ACTIVATOR ENVC"/>
    <property type="match status" value="1"/>
</dbReference>
<reference evidence="3 4" key="1">
    <citation type="submission" date="2016-11" db="EMBL/GenBank/DDBJ databases">
        <authorList>
            <person name="Jaros S."/>
            <person name="Januszkiewicz K."/>
            <person name="Wedrychowicz H."/>
        </authorList>
    </citation>
    <scope>NUCLEOTIDE SEQUENCE [LARGE SCALE GENOMIC DNA]</scope>
    <source>
        <strain evidence="3 4">DSM 45408</strain>
    </source>
</reference>
<dbReference type="Proteomes" id="UP000184471">
    <property type="component" value="Unassembled WGS sequence"/>
</dbReference>
<accession>A0A1M5N235</accession>
<feature type="region of interest" description="Disordered" evidence="1">
    <location>
        <begin position="36"/>
        <end position="104"/>
    </location>
</feature>
<name>A0A1M5N235_9ACTN</name>
<dbReference type="CDD" id="cd12797">
    <property type="entry name" value="M23_peptidase"/>
    <property type="match status" value="1"/>
</dbReference>
<dbReference type="EMBL" id="FQVX01000003">
    <property type="protein sequence ID" value="SHG83620.1"/>
    <property type="molecule type" value="Genomic_DNA"/>
</dbReference>